<organism evidence="1">
    <name type="scientific">Arundo donax</name>
    <name type="common">Giant reed</name>
    <name type="synonym">Donax arundinaceus</name>
    <dbReference type="NCBI Taxonomy" id="35708"/>
    <lineage>
        <taxon>Eukaryota</taxon>
        <taxon>Viridiplantae</taxon>
        <taxon>Streptophyta</taxon>
        <taxon>Embryophyta</taxon>
        <taxon>Tracheophyta</taxon>
        <taxon>Spermatophyta</taxon>
        <taxon>Magnoliopsida</taxon>
        <taxon>Liliopsida</taxon>
        <taxon>Poales</taxon>
        <taxon>Poaceae</taxon>
        <taxon>PACMAD clade</taxon>
        <taxon>Arundinoideae</taxon>
        <taxon>Arundineae</taxon>
        <taxon>Arundo</taxon>
    </lineage>
</organism>
<reference evidence="1" key="2">
    <citation type="journal article" date="2015" name="Data Brief">
        <title>Shoot transcriptome of the giant reed, Arundo donax.</title>
        <authorList>
            <person name="Barrero R.A."/>
            <person name="Guerrero F.D."/>
            <person name="Moolhuijzen P."/>
            <person name="Goolsby J.A."/>
            <person name="Tidwell J."/>
            <person name="Bellgard S.E."/>
            <person name="Bellgard M.I."/>
        </authorList>
    </citation>
    <scope>NUCLEOTIDE SEQUENCE</scope>
    <source>
        <tissue evidence="1">Shoot tissue taken approximately 20 cm above the soil surface</tissue>
    </source>
</reference>
<evidence type="ECO:0000313" key="1">
    <source>
        <dbReference type="EMBL" id="JAD24981.1"/>
    </source>
</evidence>
<dbReference type="EMBL" id="GBRH01272914">
    <property type="protein sequence ID" value="JAD24981.1"/>
    <property type="molecule type" value="Transcribed_RNA"/>
</dbReference>
<proteinExistence type="predicted"/>
<protein>
    <submittedName>
        <fullName evidence="1">Uncharacterized protein</fullName>
    </submittedName>
</protein>
<reference evidence="1" key="1">
    <citation type="submission" date="2014-09" db="EMBL/GenBank/DDBJ databases">
        <authorList>
            <person name="Magalhaes I.L.F."/>
            <person name="Oliveira U."/>
            <person name="Santos F.R."/>
            <person name="Vidigal T.H.D.A."/>
            <person name="Brescovit A.D."/>
            <person name="Santos A.J."/>
        </authorList>
    </citation>
    <scope>NUCLEOTIDE SEQUENCE</scope>
    <source>
        <tissue evidence="1">Shoot tissue taken approximately 20 cm above the soil surface</tissue>
    </source>
</reference>
<dbReference type="AlphaFoldDB" id="A0A0A8YGM9"/>
<name>A0A0A8YGM9_ARUDO</name>
<sequence length="30" mass="3430">MCQFNKQITTEYKIVSGFQPRPLDSNPALC</sequence>
<accession>A0A0A8YGM9</accession>